<keyword evidence="8" id="KW-1185">Reference proteome</keyword>
<evidence type="ECO:0000256" key="5">
    <source>
        <dbReference type="ARBA" id="ARBA00023239"/>
    </source>
</evidence>
<dbReference type="InterPro" id="IPR008286">
    <property type="entry name" value="Prn/Lys/Arg_de-COase_C"/>
</dbReference>
<keyword evidence="3" id="KW-0210">Decarboxylase</keyword>
<evidence type="ECO:0000256" key="4">
    <source>
        <dbReference type="ARBA" id="ARBA00022898"/>
    </source>
</evidence>
<dbReference type="SUPFAM" id="SSF55904">
    <property type="entry name" value="Ornithine decarboxylase C-terminal domain"/>
    <property type="match status" value="1"/>
</dbReference>
<name>A0A410PW62_9FIRM</name>
<evidence type="ECO:0000313" key="7">
    <source>
        <dbReference type="EMBL" id="QAT43168.1"/>
    </source>
</evidence>
<feature type="domain" description="Orn/Lys/Arg decarboxylases family 1 pyridoxal-P attachment site" evidence="6">
    <location>
        <begin position="237"/>
        <end position="251"/>
    </location>
</feature>
<dbReference type="RefSeq" id="WP_128745816.1">
    <property type="nucleotide sequence ID" value="NZ_CP035281.1"/>
</dbReference>
<protein>
    <recommendedName>
        <fullName evidence="6">Orn/Lys/Arg decarboxylases family 1 pyridoxal-P attachment site domain-containing protein</fullName>
    </recommendedName>
</protein>
<dbReference type="AlphaFoldDB" id="A0A410PW62"/>
<dbReference type="GO" id="GO:0016831">
    <property type="term" value="F:carboxy-lyase activity"/>
    <property type="evidence" value="ECO:0007669"/>
    <property type="project" value="UniProtKB-KW"/>
</dbReference>
<comment type="cofactor">
    <cofactor evidence="1">
        <name>pyridoxal 5'-phosphate</name>
        <dbReference type="ChEBI" id="CHEBI:597326"/>
    </cofactor>
</comment>
<dbReference type="InterPro" id="IPR000310">
    <property type="entry name" value="Orn/Lys/Arg_deCO2ase_major_dom"/>
</dbReference>
<evidence type="ECO:0000259" key="6">
    <source>
        <dbReference type="PROSITE" id="PS00703"/>
    </source>
</evidence>
<evidence type="ECO:0000256" key="2">
    <source>
        <dbReference type="ARBA" id="ARBA00010671"/>
    </source>
</evidence>
<reference evidence="7 8" key="1">
    <citation type="submission" date="2019-01" db="EMBL/GenBank/DDBJ databases">
        <title>Draft genomes of a novel of Aminipila strains.</title>
        <authorList>
            <person name="Ma S."/>
        </authorList>
    </citation>
    <scope>NUCLEOTIDE SEQUENCE [LARGE SCALE GENOMIC DNA]</scope>
    <source>
        <strain evidence="8">JN-39</strain>
    </source>
</reference>
<dbReference type="InterPro" id="IPR052357">
    <property type="entry name" value="Orn_Lys_Arg_decarboxylase-I"/>
</dbReference>
<proteinExistence type="inferred from homology"/>
<dbReference type="Pfam" id="PF01276">
    <property type="entry name" value="OKR_DC_1"/>
    <property type="match status" value="1"/>
</dbReference>
<evidence type="ECO:0000313" key="8">
    <source>
        <dbReference type="Proteomes" id="UP000287601"/>
    </source>
</evidence>
<gene>
    <name evidence="7" type="ORF">EQM06_07900</name>
</gene>
<keyword evidence="4" id="KW-0663">Pyridoxal phosphate</keyword>
<dbReference type="InterPro" id="IPR015421">
    <property type="entry name" value="PyrdxlP-dep_Trfase_major"/>
</dbReference>
<sequence length="493" mass="54609">MNNQNGINGITSFLLKHRESRPVSFHMPGHKGADIYKRFGYHAFLEHMMDCDITELEGADNLFQAEGIIKSTMEKYKELYEVRKSYLLVNGTSCGLIGAILASVRPEGRLIMARNCHKSVFNALNLGNISPVYAHPVLLEEFGISGEVLPEEIENLLEQHPDAEAVIIPSPNYYGICSDIKAISEIVHSAGKILIVDQAHGAHLKFFSRFMKDGGDGKSGRQALPKPAEECGADIVVNSIHKTLASFTQSAVMNVVTERVDLDILEDKLQLMESTSPSYLLMGSLDTNADLMKANGSELIKEWWGSLTRFYREAEQIQGLRLINTGANMDWTKINLDMSSCGISGHELEQLLIKEHIFPELVTGNIVMCMTGIGNVREDFEQLLGVLRDISNANFYRPKKEHGALKDDLAEMARAIPTQDRLYPLPKKKQYVSLDDAKGKICASSIIPYPPGIPLICPGERISGEAIEYVKALRKAGEKVIGVNEAHQVAVEK</sequence>
<dbReference type="KEGG" id="amij:EQM06_07900"/>
<dbReference type="OrthoDB" id="9815233at2"/>
<dbReference type="PROSITE" id="PS00703">
    <property type="entry name" value="OKR_DC_1"/>
    <property type="match status" value="1"/>
</dbReference>
<accession>A0A410PW62</accession>
<dbReference type="EMBL" id="CP035281">
    <property type="protein sequence ID" value="QAT43168.1"/>
    <property type="molecule type" value="Genomic_DNA"/>
</dbReference>
<dbReference type="InterPro" id="IPR036633">
    <property type="entry name" value="Prn/Lys/Arg_de-COase_C_sf"/>
</dbReference>
<keyword evidence="5" id="KW-0456">Lyase</keyword>
<dbReference type="Gene3D" id="3.90.105.10">
    <property type="entry name" value="Molybdopterin biosynthesis moea protein, domain 2"/>
    <property type="match status" value="1"/>
</dbReference>
<dbReference type="PANTHER" id="PTHR43277">
    <property type="entry name" value="ARGININE DECARBOXYLASE"/>
    <property type="match status" value="1"/>
</dbReference>
<dbReference type="InterPro" id="IPR015424">
    <property type="entry name" value="PyrdxlP-dep_Trfase"/>
</dbReference>
<organism evidence="7 8">
    <name type="scientific">Aminipila luticellarii</name>
    <dbReference type="NCBI Taxonomy" id="2507160"/>
    <lineage>
        <taxon>Bacteria</taxon>
        <taxon>Bacillati</taxon>
        <taxon>Bacillota</taxon>
        <taxon>Clostridia</taxon>
        <taxon>Peptostreptococcales</taxon>
        <taxon>Anaerovoracaceae</taxon>
        <taxon>Aminipila</taxon>
    </lineage>
</organism>
<evidence type="ECO:0000256" key="3">
    <source>
        <dbReference type="ARBA" id="ARBA00022793"/>
    </source>
</evidence>
<dbReference type="SUPFAM" id="SSF53383">
    <property type="entry name" value="PLP-dependent transferases"/>
    <property type="match status" value="1"/>
</dbReference>
<comment type="similarity">
    <text evidence="2">Belongs to the Orn/Lys/Arg decarboxylase class-I family.</text>
</comment>
<dbReference type="PANTHER" id="PTHR43277:SF4">
    <property type="entry name" value="ARGININE DECARBOXYLASE"/>
    <property type="match status" value="1"/>
</dbReference>
<dbReference type="Gene3D" id="3.40.640.10">
    <property type="entry name" value="Type I PLP-dependent aspartate aminotransferase-like (Major domain)"/>
    <property type="match status" value="1"/>
</dbReference>
<dbReference type="Proteomes" id="UP000287601">
    <property type="component" value="Chromosome"/>
</dbReference>
<evidence type="ECO:0000256" key="1">
    <source>
        <dbReference type="ARBA" id="ARBA00001933"/>
    </source>
</evidence>
<dbReference type="Pfam" id="PF03711">
    <property type="entry name" value="OKR_DC_1_C"/>
    <property type="match status" value="1"/>
</dbReference>